<dbReference type="Gene3D" id="3.40.1190.20">
    <property type="match status" value="1"/>
</dbReference>
<keyword evidence="5" id="KW-1185">Reference proteome</keyword>
<dbReference type="SUPFAM" id="SSF53613">
    <property type="entry name" value="Ribokinase-like"/>
    <property type="match status" value="1"/>
</dbReference>
<proteinExistence type="predicted"/>
<feature type="domain" description="Carbohydrate kinase PfkB" evidence="3">
    <location>
        <begin position="19"/>
        <end position="265"/>
    </location>
</feature>
<dbReference type="PANTHER" id="PTHR10584">
    <property type="entry name" value="SUGAR KINASE"/>
    <property type="match status" value="1"/>
</dbReference>
<reference evidence="4" key="1">
    <citation type="submission" date="2023-08" db="EMBL/GenBank/DDBJ databases">
        <title>Nitrogen cycling bacteria in agricultural field soils.</title>
        <authorList>
            <person name="Jang J."/>
        </authorList>
    </citation>
    <scope>NUCLEOTIDE SEQUENCE</scope>
    <source>
        <strain evidence="4">PS3-36</strain>
    </source>
</reference>
<dbReference type="InterPro" id="IPR029056">
    <property type="entry name" value="Ribokinase-like"/>
</dbReference>
<dbReference type="AlphaFoldDB" id="A0AA90QRH4"/>
<keyword evidence="1" id="KW-0808">Transferase</keyword>
<gene>
    <name evidence="4" type="ORF">RCG21_01600</name>
</gene>
<dbReference type="Proteomes" id="UP001178888">
    <property type="component" value="Unassembled WGS sequence"/>
</dbReference>
<dbReference type="Pfam" id="PF00294">
    <property type="entry name" value="PfkB"/>
    <property type="match status" value="1"/>
</dbReference>
<keyword evidence="2 4" id="KW-0418">Kinase</keyword>
<evidence type="ECO:0000313" key="4">
    <source>
        <dbReference type="EMBL" id="MDQ6595159.1"/>
    </source>
</evidence>
<protein>
    <submittedName>
        <fullName evidence="4">PfkB family carbohydrate kinase</fullName>
    </submittedName>
</protein>
<evidence type="ECO:0000259" key="3">
    <source>
        <dbReference type="Pfam" id="PF00294"/>
    </source>
</evidence>
<comment type="caution">
    <text evidence="4">The sequence shown here is derived from an EMBL/GenBank/DDBJ whole genome shotgun (WGS) entry which is preliminary data.</text>
</comment>
<name>A0AA90QRH4_9BACI</name>
<evidence type="ECO:0000313" key="5">
    <source>
        <dbReference type="Proteomes" id="UP001178888"/>
    </source>
</evidence>
<dbReference type="InterPro" id="IPR011611">
    <property type="entry name" value="PfkB_dom"/>
</dbReference>
<evidence type="ECO:0000256" key="1">
    <source>
        <dbReference type="ARBA" id="ARBA00022679"/>
    </source>
</evidence>
<accession>A0AA90QRH4</accession>
<sequence length="280" mass="30747">MMRLIAVGDNVVDFYDDLGEMFPGGNAVNVAVFWKRYGVDEVSYIGIVGNDEEGDHIVNSLKLENLNVSRVRRAIGPSGEALVTLDDLGDRKFVGSNKGGVQQQLKLNLTDEELEYIQTFSLLHTSVFSHLEKELPLLQKYIDISFDFSTKYDDDYLKQVCPYVKYAIFSGGDLTKEECNALITKVHKAGTPNVVVTRGSEGSLFSDSLQVYDQGIVETDVVDTLGAGDTFVAIFLKEYVAHGNAQVAMEKGSAAAAETCQRFGAFGHGKKRESKIVIGH</sequence>
<evidence type="ECO:0000256" key="2">
    <source>
        <dbReference type="ARBA" id="ARBA00022777"/>
    </source>
</evidence>
<dbReference type="EMBL" id="JAVGVR010000001">
    <property type="protein sequence ID" value="MDQ6595159.1"/>
    <property type="molecule type" value="Genomic_DNA"/>
</dbReference>
<organism evidence="4 5">
    <name type="scientific">Bacillus salipaludis</name>
    <dbReference type="NCBI Taxonomy" id="2547811"/>
    <lineage>
        <taxon>Bacteria</taxon>
        <taxon>Bacillati</taxon>
        <taxon>Bacillota</taxon>
        <taxon>Bacilli</taxon>
        <taxon>Bacillales</taxon>
        <taxon>Bacillaceae</taxon>
        <taxon>Bacillus</taxon>
    </lineage>
</organism>
<dbReference type="GO" id="GO:0016301">
    <property type="term" value="F:kinase activity"/>
    <property type="evidence" value="ECO:0007669"/>
    <property type="project" value="UniProtKB-KW"/>
</dbReference>
<dbReference type="PANTHER" id="PTHR10584:SF166">
    <property type="entry name" value="RIBOKINASE"/>
    <property type="match status" value="1"/>
</dbReference>